<organism evidence="1 2">
    <name type="scientific">Peribacillus simplex</name>
    <dbReference type="NCBI Taxonomy" id="1478"/>
    <lineage>
        <taxon>Bacteria</taxon>
        <taxon>Bacillati</taxon>
        <taxon>Bacillota</taxon>
        <taxon>Bacilli</taxon>
        <taxon>Bacillales</taxon>
        <taxon>Bacillaceae</taxon>
        <taxon>Peribacillus</taxon>
    </lineage>
</organism>
<sequence>MTNVAHTTIMRRVFNMDGNYAVILVMEKKFVTIHLKIQGNEMKTALITF</sequence>
<gene>
    <name evidence="1" type="ORF">SRABI133_02905</name>
</gene>
<dbReference type="EMBL" id="CAKKMG010000040">
    <property type="protein sequence ID" value="CAH0241915.1"/>
    <property type="molecule type" value="Genomic_DNA"/>
</dbReference>
<proteinExistence type="predicted"/>
<reference evidence="1" key="1">
    <citation type="submission" date="2021-11" db="EMBL/GenBank/DDBJ databases">
        <authorList>
            <person name="Bulgarelli D."/>
        </authorList>
    </citation>
    <scope>NUCLEOTIDE SEQUENCE</scope>
    <source>
        <strain evidence="1">Bi133</strain>
    </source>
</reference>
<evidence type="ECO:0000313" key="2">
    <source>
        <dbReference type="Proteomes" id="UP000789326"/>
    </source>
</evidence>
<dbReference type="AlphaFoldDB" id="A0A9W4KWD0"/>
<accession>A0A9W4KWD0</accession>
<evidence type="ECO:0000313" key="1">
    <source>
        <dbReference type="EMBL" id="CAH0241915.1"/>
    </source>
</evidence>
<protein>
    <submittedName>
        <fullName evidence="1">Uncharacterized protein</fullName>
    </submittedName>
</protein>
<comment type="caution">
    <text evidence="1">The sequence shown here is derived from an EMBL/GenBank/DDBJ whole genome shotgun (WGS) entry which is preliminary data.</text>
</comment>
<dbReference type="Proteomes" id="UP000789326">
    <property type="component" value="Unassembled WGS sequence"/>
</dbReference>
<name>A0A9W4KWD0_9BACI</name>